<evidence type="ECO:0000313" key="3">
    <source>
        <dbReference type="WBParaSite" id="PSU_v2.g20783.t1"/>
    </source>
</evidence>
<evidence type="ECO:0000313" key="2">
    <source>
        <dbReference type="Proteomes" id="UP000887577"/>
    </source>
</evidence>
<dbReference type="Proteomes" id="UP000887577">
    <property type="component" value="Unplaced"/>
</dbReference>
<organism evidence="2 3">
    <name type="scientific">Panagrolaimus superbus</name>
    <dbReference type="NCBI Taxonomy" id="310955"/>
    <lineage>
        <taxon>Eukaryota</taxon>
        <taxon>Metazoa</taxon>
        <taxon>Ecdysozoa</taxon>
        <taxon>Nematoda</taxon>
        <taxon>Chromadorea</taxon>
        <taxon>Rhabditida</taxon>
        <taxon>Tylenchina</taxon>
        <taxon>Panagrolaimomorpha</taxon>
        <taxon>Panagrolaimoidea</taxon>
        <taxon>Panagrolaimidae</taxon>
        <taxon>Panagrolaimus</taxon>
    </lineage>
</organism>
<reference evidence="3" key="1">
    <citation type="submission" date="2022-11" db="UniProtKB">
        <authorList>
            <consortium name="WormBaseParasite"/>
        </authorList>
    </citation>
    <scope>IDENTIFICATION</scope>
</reference>
<accession>A0A914YMH6</accession>
<proteinExistence type="predicted"/>
<protein>
    <submittedName>
        <fullName evidence="3">Uncharacterized protein</fullName>
    </submittedName>
</protein>
<sequence length="282" mass="33642">MQLQHQLNQAEQNLMAKDEEIKKIINNGGKKIDQQASILDLNLENEFRQMIAVKDITINGLHQKLEQAYKNLENQKDETREIESEIKRLRSRTAELIEAAKTTKEKEDAYEKQIEDLQHELGQRKMDFDQLCYDTECDNKIFEAKLKQNREAIEQKNQEIAELRKKLDIQEVYDEQVSSRIDVTESKAKNLENQYVQTRAKLHELQVKYNDLQKQLFDANEENGKILVKKDEKIFELKKDIGLYRKGYRSDKEKYSNATREIEKLKSEKENLRFEIFKERRR</sequence>
<feature type="coiled-coil region" evidence="1">
    <location>
        <begin position="248"/>
        <end position="282"/>
    </location>
</feature>
<evidence type="ECO:0000256" key="1">
    <source>
        <dbReference type="SAM" id="Coils"/>
    </source>
</evidence>
<feature type="coiled-coil region" evidence="1">
    <location>
        <begin position="58"/>
        <end position="222"/>
    </location>
</feature>
<dbReference type="WBParaSite" id="PSU_v2.g20783.t1">
    <property type="protein sequence ID" value="PSU_v2.g20783.t1"/>
    <property type="gene ID" value="PSU_v2.g20783"/>
</dbReference>
<name>A0A914YMH6_9BILA</name>
<keyword evidence="1" id="KW-0175">Coiled coil</keyword>
<keyword evidence="2" id="KW-1185">Reference proteome</keyword>
<dbReference type="AlphaFoldDB" id="A0A914YMH6"/>